<gene>
    <name evidence="11" type="ORF">KU392_04280</name>
</gene>
<evidence type="ECO:0000256" key="6">
    <source>
        <dbReference type="ARBA" id="ARBA00022989"/>
    </source>
</evidence>
<dbReference type="InterPro" id="IPR007387">
    <property type="entry name" value="TRAP_DctQ"/>
</dbReference>
<comment type="similarity">
    <text evidence="8 9">Belongs to the TRAP transporter small permease family.</text>
</comment>
<comment type="subunit">
    <text evidence="9">The complex comprises the extracytoplasmic solute receptor protein and the two transmembrane proteins.</text>
</comment>
<evidence type="ECO:0000259" key="10">
    <source>
        <dbReference type="Pfam" id="PF04290"/>
    </source>
</evidence>
<keyword evidence="12" id="KW-1185">Reference proteome</keyword>
<keyword evidence="5 9" id="KW-0812">Transmembrane</keyword>
<keyword evidence="2 9" id="KW-0813">Transport</keyword>
<reference evidence="11 12" key="1">
    <citation type="submission" date="2021-06" db="EMBL/GenBank/DDBJ databases">
        <authorList>
            <person name="Lu T."/>
            <person name="Wang Q."/>
            <person name="Han X."/>
        </authorList>
    </citation>
    <scope>NUCLEOTIDE SEQUENCE [LARGE SCALE GENOMIC DNA]</scope>
    <source>
        <strain evidence="11 12">LAM0050</strain>
    </source>
</reference>
<feature type="domain" description="Tripartite ATP-independent periplasmic transporters DctQ component" evidence="10">
    <location>
        <begin position="28"/>
        <end position="151"/>
    </location>
</feature>
<feature type="transmembrane region" description="Helical" evidence="9">
    <location>
        <begin position="15"/>
        <end position="39"/>
    </location>
</feature>
<name>A0ABS6NMP0_9BURK</name>
<evidence type="ECO:0000256" key="3">
    <source>
        <dbReference type="ARBA" id="ARBA00022475"/>
    </source>
</evidence>
<keyword evidence="3" id="KW-1003">Cell membrane</keyword>
<evidence type="ECO:0000256" key="5">
    <source>
        <dbReference type="ARBA" id="ARBA00022692"/>
    </source>
</evidence>
<protein>
    <recommendedName>
        <fullName evidence="9">TRAP transporter small permease protein</fullName>
    </recommendedName>
</protein>
<evidence type="ECO:0000256" key="8">
    <source>
        <dbReference type="ARBA" id="ARBA00038436"/>
    </source>
</evidence>
<comment type="subcellular location">
    <subcellularLocation>
        <location evidence="1 9">Cell inner membrane</location>
        <topology evidence="1 9">Multi-pass membrane protein</topology>
    </subcellularLocation>
</comment>
<organism evidence="11 12">
    <name type="scientific">Advenella alkanexedens</name>
    <dbReference type="NCBI Taxonomy" id="1481665"/>
    <lineage>
        <taxon>Bacteria</taxon>
        <taxon>Pseudomonadati</taxon>
        <taxon>Pseudomonadota</taxon>
        <taxon>Betaproteobacteria</taxon>
        <taxon>Burkholderiales</taxon>
        <taxon>Alcaligenaceae</taxon>
    </lineage>
</organism>
<accession>A0ABS6NMP0</accession>
<evidence type="ECO:0000313" key="12">
    <source>
        <dbReference type="Proteomes" id="UP000722165"/>
    </source>
</evidence>
<evidence type="ECO:0000256" key="7">
    <source>
        <dbReference type="ARBA" id="ARBA00023136"/>
    </source>
</evidence>
<evidence type="ECO:0000256" key="4">
    <source>
        <dbReference type="ARBA" id="ARBA00022519"/>
    </source>
</evidence>
<sequence>MLSDIYRFLHRISRFGVWICGGGFLLISIGVFIEVLMRYLFQTKFSGSGELAGYIFAISTTWGFSYCLFEKTHVRIDFAYQHMPKPLQGIMDWLSLLSLLVFSVLLASKAWMTFMESIEFSSMSTSALQTPLWIPQLAWAVGFIMFALNAAFLVVYTGLLLLAGDRQAAAKVACIPSTHE</sequence>
<evidence type="ECO:0000313" key="11">
    <source>
        <dbReference type="EMBL" id="MBV4396476.1"/>
    </source>
</evidence>
<dbReference type="RefSeq" id="WP_217734644.1">
    <property type="nucleotide sequence ID" value="NZ_JAHSPR010000002.1"/>
</dbReference>
<keyword evidence="4 9" id="KW-0997">Cell inner membrane</keyword>
<dbReference type="Proteomes" id="UP000722165">
    <property type="component" value="Unassembled WGS sequence"/>
</dbReference>
<feature type="transmembrane region" description="Helical" evidence="9">
    <location>
        <begin position="90"/>
        <end position="112"/>
    </location>
</feature>
<dbReference type="EMBL" id="JAHSPR010000002">
    <property type="protein sequence ID" value="MBV4396476.1"/>
    <property type="molecule type" value="Genomic_DNA"/>
</dbReference>
<dbReference type="PANTHER" id="PTHR35011:SF2">
    <property type="entry name" value="2,3-DIKETO-L-GULONATE TRAP TRANSPORTER SMALL PERMEASE PROTEIN YIAM"/>
    <property type="match status" value="1"/>
</dbReference>
<proteinExistence type="inferred from homology"/>
<keyword evidence="6 9" id="KW-1133">Transmembrane helix</keyword>
<keyword evidence="7 9" id="KW-0472">Membrane</keyword>
<dbReference type="PANTHER" id="PTHR35011">
    <property type="entry name" value="2,3-DIKETO-L-GULONATE TRAP TRANSPORTER SMALL PERMEASE PROTEIN YIAM"/>
    <property type="match status" value="1"/>
</dbReference>
<comment type="function">
    <text evidence="9">Part of the tripartite ATP-independent periplasmic (TRAP) transport system.</text>
</comment>
<comment type="caution">
    <text evidence="11">The sequence shown here is derived from an EMBL/GenBank/DDBJ whole genome shotgun (WGS) entry which is preliminary data.</text>
</comment>
<feature type="transmembrane region" description="Helical" evidence="9">
    <location>
        <begin position="132"/>
        <end position="162"/>
    </location>
</feature>
<dbReference type="Pfam" id="PF04290">
    <property type="entry name" value="DctQ"/>
    <property type="match status" value="1"/>
</dbReference>
<evidence type="ECO:0000256" key="1">
    <source>
        <dbReference type="ARBA" id="ARBA00004429"/>
    </source>
</evidence>
<evidence type="ECO:0000256" key="9">
    <source>
        <dbReference type="RuleBase" id="RU369079"/>
    </source>
</evidence>
<evidence type="ECO:0000256" key="2">
    <source>
        <dbReference type="ARBA" id="ARBA00022448"/>
    </source>
</evidence>
<dbReference type="InterPro" id="IPR055348">
    <property type="entry name" value="DctQ"/>
</dbReference>
<feature type="transmembrane region" description="Helical" evidence="9">
    <location>
        <begin position="51"/>
        <end position="69"/>
    </location>
</feature>